<protein>
    <submittedName>
        <fullName evidence="2">Uncharacterized protein</fullName>
    </submittedName>
</protein>
<keyword evidence="1" id="KW-1133">Transmembrane helix</keyword>
<feature type="non-terminal residue" evidence="2">
    <location>
        <position position="1"/>
    </location>
</feature>
<accession>A0A8J2KII2</accession>
<name>A0A8J2KII2_9HEXA</name>
<feature type="transmembrane region" description="Helical" evidence="1">
    <location>
        <begin position="126"/>
        <end position="150"/>
    </location>
</feature>
<evidence type="ECO:0000313" key="2">
    <source>
        <dbReference type="EMBL" id="CAG7818686.1"/>
    </source>
</evidence>
<feature type="transmembrane region" description="Helical" evidence="1">
    <location>
        <begin position="45"/>
        <end position="64"/>
    </location>
</feature>
<dbReference type="EMBL" id="CAJVCH010427903">
    <property type="protein sequence ID" value="CAG7818686.1"/>
    <property type="molecule type" value="Genomic_DNA"/>
</dbReference>
<comment type="caution">
    <text evidence="2">The sequence shown here is derived from an EMBL/GenBank/DDBJ whole genome shotgun (WGS) entry which is preliminary data.</text>
</comment>
<keyword evidence="3" id="KW-1185">Reference proteome</keyword>
<sequence length="198" mass="22648">ESTNKSSFGGFLVLYCILLASIPVKEIMAELVARIKRESVTLSNWLNAYMAIHLIFTIKFVFFGPDTFSMEVYMLPWKLASKDSWILEHTLLLLQNHVYLFVMHGFMIFFLGVGTEAKIVQYMEAWIFYTAVQTLYAIVLLFGGLSQFYFDWPWKALGIPALINIITVLLVCLRRREIQAISSAMDDANSIGMDPKIP</sequence>
<feature type="transmembrane region" description="Helical" evidence="1">
    <location>
        <begin position="97"/>
        <end position="114"/>
    </location>
</feature>
<feature type="transmembrane region" description="Helical" evidence="1">
    <location>
        <begin position="6"/>
        <end position="24"/>
    </location>
</feature>
<proteinExistence type="predicted"/>
<keyword evidence="1" id="KW-0472">Membrane</keyword>
<organism evidence="2 3">
    <name type="scientific">Allacma fusca</name>
    <dbReference type="NCBI Taxonomy" id="39272"/>
    <lineage>
        <taxon>Eukaryota</taxon>
        <taxon>Metazoa</taxon>
        <taxon>Ecdysozoa</taxon>
        <taxon>Arthropoda</taxon>
        <taxon>Hexapoda</taxon>
        <taxon>Collembola</taxon>
        <taxon>Symphypleona</taxon>
        <taxon>Sminthuridae</taxon>
        <taxon>Allacma</taxon>
    </lineage>
</organism>
<dbReference type="AlphaFoldDB" id="A0A8J2KII2"/>
<dbReference type="Proteomes" id="UP000708208">
    <property type="component" value="Unassembled WGS sequence"/>
</dbReference>
<gene>
    <name evidence="2" type="ORF">AFUS01_LOCUS29172</name>
</gene>
<keyword evidence="1" id="KW-0812">Transmembrane</keyword>
<reference evidence="2" key="1">
    <citation type="submission" date="2021-06" db="EMBL/GenBank/DDBJ databases">
        <authorList>
            <person name="Hodson N. C."/>
            <person name="Mongue J. A."/>
            <person name="Jaron S. K."/>
        </authorList>
    </citation>
    <scope>NUCLEOTIDE SEQUENCE</scope>
</reference>
<evidence type="ECO:0000256" key="1">
    <source>
        <dbReference type="SAM" id="Phobius"/>
    </source>
</evidence>
<evidence type="ECO:0000313" key="3">
    <source>
        <dbReference type="Proteomes" id="UP000708208"/>
    </source>
</evidence>
<feature type="transmembrane region" description="Helical" evidence="1">
    <location>
        <begin position="156"/>
        <end position="173"/>
    </location>
</feature>